<sequence>MEIQDIDELLDEAFPNIKENEKPHIKWLLQSFNPVPLEFYRYLNRKTKYIATNAFTHALRCQMLLAKRGWECLENPATMEATFTNKILFHWIEHHERLFTENNSSNKGRMKADIVGVRLSDNRQVVFLKMSGAPTDFLNVHTMGDTYKKVQERVDSLNSVLLNFLNYDVRYAKKILSKGSIALHSDLFF</sequence>
<dbReference type="Proteomes" id="UP000022910">
    <property type="component" value="Unassembled WGS sequence"/>
</dbReference>
<comment type="caution">
    <text evidence="1">The sequence shown here is derived from an EMBL/GenBank/DDBJ whole genome shotgun (WGS) entry which is preliminary data.</text>
</comment>
<dbReference type="AlphaFoldDB" id="A0A015L9R4"/>
<evidence type="ECO:0000313" key="1">
    <source>
        <dbReference type="EMBL" id="EXX69276.1"/>
    </source>
</evidence>
<gene>
    <name evidence="1" type="ORF">RirG_097610</name>
</gene>
<proteinExistence type="predicted"/>
<name>A0A015L9R4_RHIIW</name>
<keyword evidence="2" id="KW-1185">Reference proteome</keyword>
<dbReference type="HOGENOM" id="CLU_1435123_0_0_1"/>
<protein>
    <submittedName>
        <fullName evidence="1">Uncharacterized protein</fullName>
    </submittedName>
</protein>
<evidence type="ECO:0000313" key="2">
    <source>
        <dbReference type="Proteomes" id="UP000022910"/>
    </source>
</evidence>
<dbReference type="EMBL" id="JEMT01016902">
    <property type="protein sequence ID" value="EXX69276.1"/>
    <property type="molecule type" value="Genomic_DNA"/>
</dbReference>
<dbReference type="OrthoDB" id="2442088at2759"/>
<organism evidence="1 2">
    <name type="scientific">Rhizophagus irregularis (strain DAOM 197198w)</name>
    <name type="common">Glomus intraradices</name>
    <dbReference type="NCBI Taxonomy" id="1432141"/>
    <lineage>
        <taxon>Eukaryota</taxon>
        <taxon>Fungi</taxon>
        <taxon>Fungi incertae sedis</taxon>
        <taxon>Mucoromycota</taxon>
        <taxon>Glomeromycotina</taxon>
        <taxon>Glomeromycetes</taxon>
        <taxon>Glomerales</taxon>
        <taxon>Glomeraceae</taxon>
        <taxon>Rhizophagus</taxon>
    </lineage>
</organism>
<reference evidence="1 2" key="1">
    <citation type="submission" date="2014-02" db="EMBL/GenBank/DDBJ databases">
        <title>Single nucleus genome sequencing reveals high similarity among nuclei of an endomycorrhizal fungus.</title>
        <authorList>
            <person name="Lin K."/>
            <person name="Geurts R."/>
            <person name="Zhang Z."/>
            <person name="Limpens E."/>
            <person name="Saunders D.G."/>
            <person name="Mu D."/>
            <person name="Pang E."/>
            <person name="Cao H."/>
            <person name="Cha H."/>
            <person name="Lin T."/>
            <person name="Zhou Q."/>
            <person name="Shang Y."/>
            <person name="Li Y."/>
            <person name="Ivanov S."/>
            <person name="Sharma T."/>
            <person name="Velzen R.V."/>
            <person name="Ruijter N.D."/>
            <person name="Aanen D.K."/>
            <person name="Win J."/>
            <person name="Kamoun S."/>
            <person name="Bisseling T."/>
            <person name="Huang S."/>
        </authorList>
    </citation>
    <scope>NUCLEOTIDE SEQUENCE [LARGE SCALE GENOMIC DNA]</scope>
    <source>
        <strain evidence="2">DAOM197198w</strain>
    </source>
</reference>
<accession>A0A015L9R4</accession>